<sequence>MLCLGTVERTFPRRSFHLFLMSSLFLGCCPTALTLSTILRHSSIFLAIDVCCTCEPNSCGSTQMISSTMTLSSSSEKRGVFGVTWGDSELCVIIAVVEFHGRGGVLAVFCTVSPSRGSPMEPEVAEVFLNGVLSEDVPSSSYEPAAYWTLSTKEPGLLVRAEPEPPLEIIEKVIGKPDNPELEPIWVISDDSDTGECEEPNCHIVGPGQYPGMLIVVDPDPLWNPVKDGVNMAMCVQERPELNGVNEMQVQERPQLNVVNEMKGPPTQGVDSHLELLMVESSTLKQKEKDLQSNICMDGSHTAKNKGSQFKVTGEGQPTPNEVEEVHQWQKIQENSETEQIAESQSILLEKEPNVPSQMEQNHSKVLPEKELCSMKQLEDLQLNLENLCTEMLNLDDHQGLMPMLAPRAAKMNVDEPRWNIFREATKMPKTVEEHKSKAYKDGLGTHTPSEDLQRKLFKKQPSIPKQIAQSHWMLTGKEPDELKQRGGAPWSLTNHQSDTPKSIGDNQWNIVTEMPSIPVWIEEPWNMLFRKDQCSSDSTDVPQLRVSSKVPGKLGLEDKLLNTFHWKEQDIPKQTESLYCKLLNKEIGSHQQTLVEPQNMLKDISSSPKKIKHLQCNSGKQELRQLDNFEESWPNVLEKGQSTLKPMEVAHEKVLPNGPNILKMEEKYLNMSHSKETMSKQTNKSQFKVLNEERDKQTQAEELPQWKKSTGETGRVKHTDNPLWQLGKEALCAPEKVEEPWRMDLKKERGSPTPIEKPQAKVPLKVPSKIKLGGEPINKQPVKEQGMPKQIEKSQWNLFNGEASPLRQIEKEHQWKKLRDEADTHQQIENTQWNLEKESLIAPNQIEEPWKKALKRERGSPKPIEVTQERVLQKVPETVKLHEEDFKKLFKREPGIPNPSDKSEQMMVHDNMVALRNTDESAQWKVLNEDTGLPKQKKEHLRNQGKEESCSAEQMVEPWKKALKKERGSPKPIEVPQCKETLKTPDKLKLEDVPQRKTIKEEPDTSKQTQEMLNLKIPKEETGVHKHSEEPQWKIPKEEPGIHNMSEEEPPQNLLRAAIGLQGLDEEDMFKNSLNKCLDQSMEYAKRPECPSGQHMYKCLACAKLFTSPSFLHSHYSMHLEQKPGECPVCGKVFSWPPQLQQHLLEHTGPWPYKCCVCQYHPSDPRALLQGSYSNTGDRLYRCISCRLCFVNAYDLQRHKQKHHNPFNGRAFSEKATARESGRFQCPGCSRFFDSDLSLRVHRCRGTRKKLHKCSICGMQFKYPYYLARHYATHTKVKPFQCNICLKSFRRLTHLTRHYLIHSNSQVNPGTVCSKGALEPNNLSQQQPQNHKEEKDRESEVVSLEMKREKLQEKTLVKTEPEEAKETSQSQRDGFTETRPKEKQFLLLDDWTFLCLACNRAFERKWDVKVHKCPGREGSIEGSRGYQCTVCRKYFARPWSLNRHYRVHTAEKPFTCQDCGMSFRLLSSLKQHSRTHVGELPFSCTLCHQSFQKSSDLSHHLQGHAEEEPYRCIYCDRRFSQACSMQQHQQTHAHIHAALRATKEEISPIDNGDYQCHECNTIYPDAKGLQEHDCPKDLSSPVDIMRRKAYMCNVCEKGFKSKYDLASHYLIHTGELPFQCPQCGKRFRRLSHLKQHDVSHTVARPFQCLVCKKEFKRLADLSRHREVHNNQKAHQCGVCYKYFSRSYSLLRHQRSHNPCFVPNAMQDTFLSNSCFDSQDHSAFTQMEEEQAVA</sequence>
<evidence type="ECO:0000259" key="13">
    <source>
        <dbReference type="PROSITE" id="PS50157"/>
    </source>
</evidence>
<feature type="region of interest" description="Disordered" evidence="12">
    <location>
        <begin position="931"/>
        <end position="956"/>
    </location>
</feature>
<keyword evidence="15" id="KW-1185">Reference proteome</keyword>
<dbReference type="EMBL" id="JANPWB010000011">
    <property type="protein sequence ID" value="KAJ1131094.1"/>
    <property type="molecule type" value="Genomic_DNA"/>
</dbReference>
<dbReference type="GO" id="GO:0003677">
    <property type="term" value="F:DNA binding"/>
    <property type="evidence" value="ECO:0007669"/>
    <property type="project" value="UniProtKB-KW"/>
</dbReference>
<evidence type="ECO:0000256" key="2">
    <source>
        <dbReference type="ARBA" id="ARBA00006991"/>
    </source>
</evidence>
<feature type="compositionally biased region" description="Basic and acidic residues" evidence="12">
    <location>
        <begin position="1331"/>
        <end position="1367"/>
    </location>
</feature>
<evidence type="ECO:0000256" key="11">
    <source>
        <dbReference type="PROSITE-ProRule" id="PRU00042"/>
    </source>
</evidence>
<protein>
    <recommendedName>
        <fullName evidence="13">C2H2-type domain-containing protein</fullName>
    </recommendedName>
</protein>
<keyword evidence="9" id="KW-0804">Transcription</keyword>
<organism evidence="14 15">
    <name type="scientific">Pleurodeles waltl</name>
    <name type="common">Iberian ribbed newt</name>
    <dbReference type="NCBI Taxonomy" id="8319"/>
    <lineage>
        <taxon>Eukaryota</taxon>
        <taxon>Metazoa</taxon>
        <taxon>Chordata</taxon>
        <taxon>Craniata</taxon>
        <taxon>Vertebrata</taxon>
        <taxon>Euteleostomi</taxon>
        <taxon>Amphibia</taxon>
        <taxon>Batrachia</taxon>
        <taxon>Caudata</taxon>
        <taxon>Salamandroidea</taxon>
        <taxon>Salamandridae</taxon>
        <taxon>Pleurodelinae</taxon>
        <taxon>Pleurodeles</taxon>
    </lineage>
</organism>
<gene>
    <name evidence="14" type="ORF">NDU88_009437</name>
</gene>
<feature type="domain" description="C2H2-type" evidence="13">
    <location>
        <begin position="1455"/>
        <end position="1482"/>
    </location>
</feature>
<dbReference type="PANTHER" id="PTHR16515">
    <property type="entry name" value="PR DOMAIN ZINC FINGER PROTEIN"/>
    <property type="match status" value="1"/>
</dbReference>
<dbReference type="Pfam" id="PF00096">
    <property type="entry name" value="zf-C2H2"/>
    <property type="match status" value="8"/>
</dbReference>
<keyword evidence="7" id="KW-0805">Transcription regulation</keyword>
<feature type="domain" description="C2H2-type" evidence="13">
    <location>
        <begin position="1098"/>
        <end position="1125"/>
    </location>
</feature>
<dbReference type="InterPro" id="IPR050331">
    <property type="entry name" value="Zinc_finger"/>
</dbReference>
<dbReference type="InterPro" id="IPR036236">
    <property type="entry name" value="Znf_C2H2_sf"/>
</dbReference>
<evidence type="ECO:0000256" key="5">
    <source>
        <dbReference type="ARBA" id="ARBA00022771"/>
    </source>
</evidence>
<dbReference type="Proteomes" id="UP001066276">
    <property type="component" value="Chromosome 7"/>
</dbReference>
<evidence type="ECO:0000313" key="15">
    <source>
        <dbReference type="Proteomes" id="UP001066276"/>
    </source>
</evidence>
<dbReference type="FunFam" id="3.30.160.60:FF:000065">
    <property type="entry name" value="B-cell CLL/lymphoma 6, member B"/>
    <property type="match status" value="1"/>
</dbReference>
<feature type="domain" description="C2H2-type" evidence="13">
    <location>
        <begin position="1647"/>
        <end position="1674"/>
    </location>
</feature>
<dbReference type="GO" id="GO:0008270">
    <property type="term" value="F:zinc ion binding"/>
    <property type="evidence" value="ECO:0007669"/>
    <property type="project" value="UniProtKB-KW"/>
</dbReference>
<feature type="domain" description="C2H2-type" evidence="13">
    <location>
        <begin position="1182"/>
        <end position="1204"/>
    </location>
</feature>
<evidence type="ECO:0000313" key="14">
    <source>
        <dbReference type="EMBL" id="KAJ1131094.1"/>
    </source>
</evidence>
<keyword evidence="8" id="KW-0238">DNA-binding</keyword>
<evidence type="ECO:0000256" key="10">
    <source>
        <dbReference type="ARBA" id="ARBA00023242"/>
    </source>
</evidence>
<comment type="similarity">
    <text evidence="2">Belongs to the krueppel C2H2-type zinc-finger protein family.</text>
</comment>
<feature type="domain" description="C2H2-type" evidence="13">
    <location>
        <begin position="1591"/>
        <end position="1618"/>
    </location>
</feature>
<dbReference type="SMART" id="SM00355">
    <property type="entry name" value="ZnF_C2H2"/>
    <property type="match status" value="15"/>
</dbReference>
<comment type="subcellular location">
    <subcellularLocation>
        <location evidence="1">Nucleus</location>
    </subcellularLocation>
</comment>
<proteinExistence type="inferred from homology"/>
<feature type="domain" description="C2H2-type" evidence="13">
    <location>
        <begin position="1253"/>
        <end position="1280"/>
    </location>
</feature>
<dbReference type="FunFam" id="3.30.160.60:FF:000508">
    <property type="entry name" value="Myeloid zinc finger 1"/>
    <property type="match status" value="1"/>
</dbReference>
<keyword evidence="3" id="KW-0479">Metal-binding</keyword>
<feature type="domain" description="C2H2-type" evidence="13">
    <location>
        <begin position="1619"/>
        <end position="1646"/>
    </location>
</feature>
<dbReference type="PROSITE" id="PS50157">
    <property type="entry name" value="ZINC_FINGER_C2H2_2"/>
    <property type="match status" value="13"/>
</dbReference>
<evidence type="ECO:0000256" key="1">
    <source>
        <dbReference type="ARBA" id="ARBA00004123"/>
    </source>
</evidence>
<name>A0AAV7PV69_PLEWA</name>
<dbReference type="GO" id="GO:0042802">
    <property type="term" value="F:identical protein binding"/>
    <property type="evidence" value="ECO:0007669"/>
    <property type="project" value="UniProtKB-ARBA"/>
</dbReference>
<feature type="region of interest" description="Disordered" evidence="12">
    <location>
        <begin position="1315"/>
        <end position="1378"/>
    </location>
</feature>
<evidence type="ECO:0000256" key="6">
    <source>
        <dbReference type="ARBA" id="ARBA00022833"/>
    </source>
</evidence>
<keyword evidence="4" id="KW-0677">Repeat</keyword>
<dbReference type="PROSITE" id="PS00028">
    <property type="entry name" value="ZINC_FINGER_C2H2_1"/>
    <property type="match status" value="12"/>
</dbReference>
<feature type="compositionally biased region" description="Polar residues" evidence="12">
    <location>
        <begin position="305"/>
        <end position="320"/>
    </location>
</feature>
<dbReference type="PANTHER" id="PTHR16515:SF66">
    <property type="entry name" value="C2H2-TYPE DOMAIN-CONTAINING PROTEIN"/>
    <property type="match status" value="1"/>
</dbReference>
<feature type="compositionally biased region" description="Polar residues" evidence="12">
    <location>
        <begin position="492"/>
        <end position="507"/>
    </location>
</feature>
<evidence type="ECO:0000256" key="9">
    <source>
        <dbReference type="ARBA" id="ARBA00023163"/>
    </source>
</evidence>
<dbReference type="FunFam" id="3.30.160.60:FF:000624">
    <property type="entry name" value="zinc finger protein 697"/>
    <property type="match status" value="1"/>
</dbReference>
<dbReference type="GO" id="GO:0005634">
    <property type="term" value="C:nucleus"/>
    <property type="evidence" value="ECO:0007669"/>
    <property type="project" value="UniProtKB-SubCell"/>
</dbReference>
<feature type="domain" description="C2H2-type" evidence="13">
    <location>
        <begin position="1281"/>
        <end position="1308"/>
    </location>
</feature>
<feature type="region of interest" description="Disordered" evidence="12">
    <location>
        <begin position="299"/>
        <end position="320"/>
    </location>
</feature>
<feature type="domain" description="C2H2-type" evidence="13">
    <location>
        <begin position="1511"/>
        <end position="1542"/>
    </location>
</feature>
<keyword evidence="5 11" id="KW-0863">Zinc-finger</keyword>
<evidence type="ECO:0000256" key="7">
    <source>
        <dbReference type="ARBA" id="ARBA00023015"/>
    </source>
</evidence>
<feature type="domain" description="C2H2-type" evidence="13">
    <location>
        <begin position="1675"/>
        <end position="1697"/>
    </location>
</feature>
<accession>A0AAV7PV69</accession>
<comment type="caution">
    <text evidence="14">The sequence shown here is derived from an EMBL/GenBank/DDBJ whole genome shotgun (WGS) entry which is preliminary data.</text>
</comment>
<feature type="domain" description="C2H2-type" evidence="13">
    <location>
        <begin position="1427"/>
        <end position="1454"/>
    </location>
</feature>
<evidence type="ECO:0000256" key="8">
    <source>
        <dbReference type="ARBA" id="ARBA00023125"/>
    </source>
</evidence>
<feature type="domain" description="C2H2-type" evidence="13">
    <location>
        <begin position="1483"/>
        <end position="1510"/>
    </location>
</feature>
<feature type="domain" description="C2H2-type" evidence="13">
    <location>
        <begin position="1126"/>
        <end position="1153"/>
    </location>
</feature>
<dbReference type="Gene3D" id="3.30.160.60">
    <property type="entry name" value="Classic Zinc Finger"/>
    <property type="match status" value="12"/>
</dbReference>
<keyword evidence="10" id="KW-0539">Nucleus</keyword>
<dbReference type="GO" id="GO:0010468">
    <property type="term" value="P:regulation of gene expression"/>
    <property type="evidence" value="ECO:0007669"/>
    <property type="project" value="TreeGrafter"/>
</dbReference>
<evidence type="ECO:0000256" key="3">
    <source>
        <dbReference type="ARBA" id="ARBA00022723"/>
    </source>
</evidence>
<dbReference type="InterPro" id="IPR013087">
    <property type="entry name" value="Znf_C2H2_type"/>
</dbReference>
<reference evidence="14" key="1">
    <citation type="journal article" date="2022" name="bioRxiv">
        <title>Sequencing and chromosome-scale assembly of the giantPleurodeles waltlgenome.</title>
        <authorList>
            <person name="Brown T."/>
            <person name="Elewa A."/>
            <person name="Iarovenko S."/>
            <person name="Subramanian E."/>
            <person name="Araus A.J."/>
            <person name="Petzold A."/>
            <person name="Susuki M."/>
            <person name="Suzuki K.-i.T."/>
            <person name="Hayashi T."/>
            <person name="Toyoda A."/>
            <person name="Oliveira C."/>
            <person name="Osipova E."/>
            <person name="Leigh N.D."/>
            <person name="Simon A."/>
            <person name="Yun M.H."/>
        </authorList>
    </citation>
    <scope>NUCLEOTIDE SEQUENCE</scope>
    <source>
        <strain evidence="14">20211129_DDA</strain>
        <tissue evidence="14">Liver</tissue>
    </source>
</reference>
<evidence type="ECO:0000256" key="12">
    <source>
        <dbReference type="SAM" id="MobiDB-lite"/>
    </source>
</evidence>
<feature type="region of interest" description="Disordered" evidence="12">
    <location>
        <begin position="481"/>
        <end position="507"/>
    </location>
</feature>
<keyword evidence="6" id="KW-0862">Zinc</keyword>
<dbReference type="SUPFAM" id="SSF57667">
    <property type="entry name" value="beta-beta-alpha zinc fingers"/>
    <property type="match status" value="8"/>
</dbReference>
<evidence type="ECO:0000256" key="4">
    <source>
        <dbReference type="ARBA" id="ARBA00022737"/>
    </source>
</evidence>